<name>A0A0E9W531_ANGAN</name>
<proteinExistence type="predicted"/>
<dbReference type="AlphaFoldDB" id="A0A0E9W531"/>
<reference evidence="1" key="2">
    <citation type="journal article" date="2015" name="Fish Shellfish Immunol.">
        <title>Early steps in the European eel (Anguilla anguilla)-Vibrio vulnificus interaction in the gills: Role of the RtxA13 toxin.</title>
        <authorList>
            <person name="Callol A."/>
            <person name="Pajuelo D."/>
            <person name="Ebbesson L."/>
            <person name="Teles M."/>
            <person name="MacKenzie S."/>
            <person name="Amaro C."/>
        </authorList>
    </citation>
    <scope>NUCLEOTIDE SEQUENCE</scope>
</reference>
<protein>
    <submittedName>
        <fullName evidence="1">Uncharacterized protein</fullName>
    </submittedName>
</protein>
<evidence type="ECO:0000313" key="1">
    <source>
        <dbReference type="EMBL" id="JAH85406.1"/>
    </source>
</evidence>
<dbReference type="EMBL" id="GBXM01023171">
    <property type="protein sequence ID" value="JAH85406.1"/>
    <property type="molecule type" value="Transcribed_RNA"/>
</dbReference>
<reference evidence="1" key="1">
    <citation type="submission" date="2014-11" db="EMBL/GenBank/DDBJ databases">
        <authorList>
            <person name="Amaro Gonzalez C."/>
        </authorList>
    </citation>
    <scope>NUCLEOTIDE SEQUENCE</scope>
</reference>
<organism evidence="1">
    <name type="scientific">Anguilla anguilla</name>
    <name type="common">European freshwater eel</name>
    <name type="synonym">Muraena anguilla</name>
    <dbReference type="NCBI Taxonomy" id="7936"/>
    <lineage>
        <taxon>Eukaryota</taxon>
        <taxon>Metazoa</taxon>
        <taxon>Chordata</taxon>
        <taxon>Craniata</taxon>
        <taxon>Vertebrata</taxon>
        <taxon>Euteleostomi</taxon>
        <taxon>Actinopterygii</taxon>
        <taxon>Neopterygii</taxon>
        <taxon>Teleostei</taxon>
        <taxon>Anguilliformes</taxon>
        <taxon>Anguillidae</taxon>
        <taxon>Anguilla</taxon>
    </lineage>
</organism>
<accession>A0A0E9W531</accession>
<sequence>MFTLQCNRDRINQHFNLHVIRSVTKGLMTHDHFSFVFSS</sequence>